<feature type="transmembrane region" description="Helical" evidence="1">
    <location>
        <begin position="135"/>
        <end position="150"/>
    </location>
</feature>
<name>A0A162IYN0_9FUSO</name>
<evidence type="ECO:0000313" key="3">
    <source>
        <dbReference type="Proteomes" id="UP000075816"/>
    </source>
</evidence>
<keyword evidence="1" id="KW-0472">Membrane</keyword>
<organism evidence="2 3">
    <name type="scientific">Fusobacterium necrophorum subsp. funduliforme</name>
    <dbReference type="NCBI Taxonomy" id="143387"/>
    <lineage>
        <taxon>Bacteria</taxon>
        <taxon>Fusobacteriati</taxon>
        <taxon>Fusobacteriota</taxon>
        <taxon>Fusobacteriia</taxon>
        <taxon>Fusobacteriales</taxon>
        <taxon>Fusobacteriaceae</taxon>
        <taxon>Fusobacterium</taxon>
    </lineage>
</organism>
<reference evidence="2 3" key="1">
    <citation type="submission" date="2016-03" db="EMBL/GenBank/DDBJ databases">
        <title>Comparative genomics of human isolates of Fusobacterium necrophorum.</title>
        <authorList>
            <person name="Jensen A."/>
            <person name="Bank S."/>
            <person name="Andersen P.S."/>
            <person name="Kristensen L.H."/>
            <person name="Prag J."/>
        </authorList>
    </citation>
    <scope>NUCLEOTIDE SEQUENCE [LARGE SCALE GENOMIC DNA]</scope>
    <source>
        <strain evidence="2 3">LS_1264</strain>
    </source>
</reference>
<dbReference type="AlphaFoldDB" id="A0A162IYN0"/>
<gene>
    <name evidence="2" type="ORF">A2J07_05240</name>
</gene>
<proteinExistence type="predicted"/>
<evidence type="ECO:0000313" key="2">
    <source>
        <dbReference type="EMBL" id="KYL04711.1"/>
    </source>
</evidence>
<keyword evidence="1" id="KW-0812">Transmembrane</keyword>
<dbReference type="EMBL" id="LVEA01000031">
    <property type="protein sequence ID" value="KYL04711.1"/>
    <property type="molecule type" value="Genomic_DNA"/>
</dbReference>
<dbReference type="RefSeq" id="WP_062628536.1">
    <property type="nucleotide sequence ID" value="NZ_CAXOUQ010000026.1"/>
</dbReference>
<protein>
    <submittedName>
        <fullName evidence="2">Uncharacterized protein</fullName>
    </submittedName>
</protein>
<feature type="transmembrane region" description="Helical" evidence="1">
    <location>
        <begin position="35"/>
        <end position="55"/>
    </location>
</feature>
<sequence length="151" mass="18052">MFFRKREEKPFFNNIYVPLIIFIFLILFQKIGIQYIKLFMLIIIPILTIPILYFKLKNRSIEKPWKIIFGIFSIEIIVCTGILYKGFPILPFGVAPINNLYFWGILITLCSKYYLLTKEKGNLEEIPLKMKRLKVFLIGLWSLIILYQYLM</sequence>
<feature type="transmembrane region" description="Helical" evidence="1">
    <location>
        <begin position="99"/>
        <end position="115"/>
    </location>
</feature>
<dbReference type="Proteomes" id="UP000075816">
    <property type="component" value="Unassembled WGS sequence"/>
</dbReference>
<accession>A0A162IYN0</accession>
<keyword evidence="1" id="KW-1133">Transmembrane helix</keyword>
<comment type="caution">
    <text evidence="2">The sequence shown here is derived from an EMBL/GenBank/DDBJ whole genome shotgun (WGS) entry which is preliminary data.</text>
</comment>
<evidence type="ECO:0000256" key="1">
    <source>
        <dbReference type="SAM" id="Phobius"/>
    </source>
</evidence>
<feature type="transmembrane region" description="Helical" evidence="1">
    <location>
        <begin position="67"/>
        <end position="87"/>
    </location>
</feature>
<feature type="transmembrane region" description="Helical" evidence="1">
    <location>
        <begin position="12"/>
        <end position="29"/>
    </location>
</feature>